<proteinExistence type="predicted"/>
<dbReference type="EMBL" id="MPRK01000104">
    <property type="protein sequence ID" value="OOZ40007.1"/>
    <property type="molecule type" value="Genomic_DNA"/>
</dbReference>
<dbReference type="RefSeq" id="WP_135568110.1">
    <property type="nucleotide sequence ID" value="NZ_MPRK01000104.1"/>
</dbReference>
<protein>
    <submittedName>
        <fullName evidence="1">Uncharacterized protein</fullName>
    </submittedName>
</protein>
<evidence type="ECO:0000313" key="2">
    <source>
        <dbReference type="Proteomes" id="UP000190198"/>
    </source>
</evidence>
<sequence>MSQITSDEEFRKALHNLDATQQRVIAAKFVEHVLPLSSDERISRVAKVAADEGASQDELAAALKSAKAAAIESHTRCGSEGDWIEQAGYFVARAAVAAVTPQAQSTKNPAWSAAMSSRMARTSILIDDESSAGKTHSENEWQYDTLSEYLQS</sequence>
<accession>A0A1T2L4H4</accession>
<dbReference type="OrthoDB" id="5624898at2"/>
<keyword evidence="2" id="KW-1185">Reference proteome</keyword>
<gene>
    <name evidence="1" type="ORF">BOW52_06515</name>
</gene>
<evidence type="ECO:0000313" key="1">
    <source>
        <dbReference type="EMBL" id="OOZ40007.1"/>
    </source>
</evidence>
<dbReference type="Proteomes" id="UP000190198">
    <property type="component" value="Unassembled WGS sequence"/>
</dbReference>
<organism evidence="1 2">
    <name type="scientific">Solemya elarraichensis gill symbiont</name>
    <dbReference type="NCBI Taxonomy" id="1918949"/>
    <lineage>
        <taxon>Bacteria</taxon>
        <taxon>Pseudomonadati</taxon>
        <taxon>Pseudomonadota</taxon>
        <taxon>Gammaproteobacteria</taxon>
        <taxon>sulfur-oxidizing symbionts</taxon>
    </lineage>
</organism>
<dbReference type="AlphaFoldDB" id="A0A1T2L4H4"/>
<name>A0A1T2L4H4_9GAMM</name>
<reference evidence="1 2" key="1">
    <citation type="submission" date="2016-11" db="EMBL/GenBank/DDBJ databases">
        <title>Mixed transmission modes and dynamic genome evolution in an obligate animal-bacterial symbiosis.</title>
        <authorList>
            <person name="Russell S.L."/>
            <person name="Corbett-Detig R.B."/>
            <person name="Cavanaugh C.M."/>
        </authorList>
    </citation>
    <scope>NUCLEOTIDE SEQUENCE [LARGE SCALE GENOMIC DNA]</scope>
    <source>
        <strain evidence="1">Sp-SM6</strain>
    </source>
</reference>
<comment type="caution">
    <text evidence="1">The sequence shown here is derived from an EMBL/GenBank/DDBJ whole genome shotgun (WGS) entry which is preliminary data.</text>
</comment>